<feature type="signal peptide" evidence="1">
    <location>
        <begin position="1"/>
        <end position="19"/>
    </location>
</feature>
<reference evidence="3" key="1">
    <citation type="submission" date="2016-11" db="UniProtKB">
        <authorList>
            <consortium name="WormBaseParasite"/>
        </authorList>
    </citation>
    <scope>IDENTIFICATION</scope>
</reference>
<proteinExistence type="predicted"/>
<dbReference type="AlphaFoldDB" id="A0A1I8BTV9"/>
<evidence type="ECO:0000313" key="3">
    <source>
        <dbReference type="WBParaSite" id="MhA1_Contig554.frz3.gene11"/>
    </source>
</evidence>
<evidence type="ECO:0000256" key="1">
    <source>
        <dbReference type="SAM" id="SignalP"/>
    </source>
</evidence>
<dbReference type="WBParaSite" id="MhA1_Contig554.frz3.gene11">
    <property type="protein sequence ID" value="MhA1_Contig554.frz3.gene11"/>
    <property type="gene ID" value="MhA1_Contig554.frz3.gene11"/>
</dbReference>
<keyword evidence="1" id="KW-0732">Signal</keyword>
<sequence>MKFYLILIIILIYSIVVELIEINKEIKNDGSEIDDLANSDSSHGHLRFHRCWCIPISSFPNCGSGKCRNCLCGVCGGCI</sequence>
<feature type="chain" id="PRO_5009316163" evidence="1">
    <location>
        <begin position="20"/>
        <end position="79"/>
    </location>
</feature>
<organism evidence="2 3">
    <name type="scientific">Meloidogyne hapla</name>
    <name type="common">Root-knot nematode worm</name>
    <dbReference type="NCBI Taxonomy" id="6305"/>
    <lineage>
        <taxon>Eukaryota</taxon>
        <taxon>Metazoa</taxon>
        <taxon>Ecdysozoa</taxon>
        <taxon>Nematoda</taxon>
        <taxon>Chromadorea</taxon>
        <taxon>Rhabditida</taxon>
        <taxon>Tylenchina</taxon>
        <taxon>Tylenchomorpha</taxon>
        <taxon>Tylenchoidea</taxon>
        <taxon>Meloidogynidae</taxon>
        <taxon>Meloidogyninae</taxon>
        <taxon>Meloidogyne</taxon>
    </lineage>
</organism>
<accession>A0A1I8BTV9</accession>
<dbReference type="Proteomes" id="UP000095281">
    <property type="component" value="Unplaced"/>
</dbReference>
<protein>
    <submittedName>
        <fullName evidence="3">Uncharacterized protein</fullName>
    </submittedName>
</protein>
<evidence type="ECO:0000313" key="2">
    <source>
        <dbReference type="Proteomes" id="UP000095281"/>
    </source>
</evidence>
<name>A0A1I8BTV9_MELHA</name>
<keyword evidence="2" id="KW-1185">Reference proteome</keyword>